<dbReference type="OrthoDB" id="2353304at2"/>
<dbReference type="InterPro" id="IPR025889">
    <property type="entry name" value="GSP17M-like_dom"/>
</dbReference>
<dbReference type="AlphaFoldDB" id="A0A370GHW1"/>
<name>A0A370GHW1_9BACI</name>
<evidence type="ECO:0000259" key="1">
    <source>
        <dbReference type="Pfam" id="PF11181"/>
    </source>
</evidence>
<feature type="domain" description="General stress protein 17M-like" evidence="1">
    <location>
        <begin position="3"/>
        <end position="98"/>
    </location>
</feature>
<reference evidence="2 3" key="1">
    <citation type="submission" date="2018-07" db="EMBL/GenBank/DDBJ databases">
        <title>Genomic Encyclopedia of Type Strains, Phase IV (KMG-IV): sequencing the most valuable type-strain genomes for metagenomic binning, comparative biology and taxonomic classification.</title>
        <authorList>
            <person name="Goeker M."/>
        </authorList>
    </citation>
    <scope>NUCLEOTIDE SEQUENCE [LARGE SCALE GENOMIC DNA]</scope>
    <source>
        <strain evidence="2 3">DSM 25281</strain>
    </source>
</reference>
<sequence length="117" mass="13273">MYKVEVVQNGVEAVNTVEALKSQGYGEEEIYIFAHNRDRSEDLTEATDTGDVSFKEQGLFESFGNLFRSRGDELRSKMRSLGVTEVEADRYESELDKGKLVLVASKEAHEMNNTHTY</sequence>
<protein>
    <submittedName>
        <fullName evidence="2">Heat induced stress protein YflT</fullName>
    </submittedName>
</protein>
<evidence type="ECO:0000313" key="2">
    <source>
        <dbReference type="EMBL" id="RDI41964.1"/>
    </source>
</evidence>
<organism evidence="2 3">
    <name type="scientific">Falsibacillus pallidus</name>
    <dbReference type="NCBI Taxonomy" id="493781"/>
    <lineage>
        <taxon>Bacteria</taxon>
        <taxon>Bacillati</taxon>
        <taxon>Bacillota</taxon>
        <taxon>Bacilli</taxon>
        <taxon>Bacillales</taxon>
        <taxon>Bacillaceae</taxon>
        <taxon>Falsibacillus</taxon>
    </lineage>
</organism>
<gene>
    <name evidence="2" type="ORF">DFR59_106123</name>
</gene>
<dbReference type="Pfam" id="PF11181">
    <property type="entry name" value="YflT"/>
    <property type="match status" value="1"/>
</dbReference>
<comment type="caution">
    <text evidence="2">The sequence shown here is derived from an EMBL/GenBank/DDBJ whole genome shotgun (WGS) entry which is preliminary data.</text>
</comment>
<evidence type="ECO:0000313" key="3">
    <source>
        <dbReference type="Proteomes" id="UP000255326"/>
    </source>
</evidence>
<accession>A0A370GHW1</accession>
<dbReference type="Proteomes" id="UP000255326">
    <property type="component" value="Unassembled WGS sequence"/>
</dbReference>
<dbReference type="RefSeq" id="WP_114745846.1">
    <property type="nucleotide sequence ID" value="NZ_QQAY01000006.1"/>
</dbReference>
<proteinExistence type="predicted"/>
<dbReference type="EMBL" id="QQAY01000006">
    <property type="protein sequence ID" value="RDI41964.1"/>
    <property type="molecule type" value="Genomic_DNA"/>
</dbReference>
<keyword evidence="3" id="KW-1185">Reference proteome</keyword>